<sequence>MAMITHFGIFDSRCLALDIRGNAVGDAEVDDVEPPMRCGPPLESLGDGPVRVKCANLVGGGARGM</sequence>
<evidence type="ECO:0000313" key="1">
    <source>
        <dbReference type="EMBL" id="KAG0479186.1"/>
    </source>
</evidence>
<dbReference type="Proteomes" id="UP000639772">
    <property type="component" value="Chromosome 6"/>
</dbReference>
<dbReference type="AlphaFoldDB" id="A0A835V123"/>
<proteinExistence type="predicted"/>
<dbReference type="EMBL" id="JADCNM010000006">
    <property type="protein sequence ID" value="KAG0479186.1"/>
    <property type="molecule type" value="Genomic_DNA"/>
</dbReference>
<reference evidence="1 2" key="1">
    <citation type="journal article" date="2020" name="Nat. Food">
        <title>A phased Vanilla planifolia genome enables genetic improvement of flavour and production.</title>
        <authorList>
            <person name="Hasing T."/>
            <person name="Tang H."/>
            <person name="Brym M."/>
            <person name="Khazi F."/>
            <person name="Huang T."/>
            <person name="Chambers A.H."/>
        </authorList>
    </citation>
    <scope>NUCLEOTIDE SEQUENCE [LARGE SCALE GENOMIC DNA]</scope>
    <source>
        <tissue evidence="1">Leaf</tissue>
    </source>
</reference>
<protein>
    <submittedName>
        <fullName evidence="1">Uncharacterized protein</fullName>
    </submittedName>
</protein>
<accession>A0A835V123</accession>
<comment type="caution">
    <text evidence="1">The sequence shown here is derived from an EMBL/GenBank/DDBJ whole genome shotgun (WGS) entry which is preliminary data.</text>
</comment>
<gene>
    <name evidence="1" type="ORF">HPP92_013905</name>
</gene>
<evidence type="ECO:0000313" key="2">
    <source>
        <dbReference type="Proteomes" id="UP000639772"/>
    </source>
</evidence>
<organism evidence="1 2">
    <name type="scientific">Vanilla planifolia</name>
    <name type="common">Vanilla</name>
    <dbReference type="NCBI Taxonomy" id="51239"/>
    <lineage>
        <taxon>Eukaryota</taxon>
        <taxon>Viridiplantae</taxon>
        <taxon>Streptophyta</taxon>
        <taxon>Embryophyta</taxon>
        <taxon>Tracheophyta</taxon>
        <taxon>Spermatophyta</taxon>
        <taxon>Magnoliopsida</taxon>
        <taxon>Liliopsida</taxon>
        <taxon>Asparagales</taxon>
        <taxon>Orchidaceae</taxon>
        <taxon>Vanilloideae</taxon>
        <taxon>Vanilleae</taxon>
        <taxon>Vanilla</taxon>
    </lineage>
</organism>
<name>A0A835V123_VANPL</name>